<dbReference type="GeneID" id="20283829"/>
<gene>
    <name evidence="1" type="ORF">PhAPEC5_51.1</name>
</gene>
<sequence>MPVSISPSDYNIEVLGLTCNIGYKGRTRPLPPIMSHRGVH</sequence>
<reference evidence="1 2" key="1">
    <citation type="journal article" date="2014" name="Vet. Microbiol.">
        <title>A cocktail of in vitro efficient phages is not a guarantee for in vivo therapeutic results against avian colibacillosis.</title>
        <authorList>
            <person name="Tsonos J."/>
            <person name="Oosterik L.H."/>
            <person name="Tuntufye H.N."/>
            <person name="Klumpp J."/>
            <person name="Butaye P."/>
            <person name="De Greve H."/>
            <person name="Hernalsteens J.P."/>
            <person name="Lavigne R."/>
            <person name="Goddeeris B.M."/>
        </authorList>
    </citation>
    <scope>NUCLEOTIDE SEQUENCE [LARGE SCALE GENOMIC DNA]</scope>
</reference>
<organism evidence="1 2">
    <name type="scientific">Escherichia phage vB_EcoP_PhAPEC5</name>
    <dbReference type="NCBI Taxonomy" id="1395983"/>
    <lineage>
        <taxon>Viruses</taxon>
        <taxon>Duplodnaviria</taxon>
        <taxon>Heunggongvirae</taxon>
        <taxon>Uroviricota</taxon>
        <taxon>Caudoviricetes</taxon>
        <taxon>Schitoviridae</taxon>
        <taxon>Enquatrovirinae</taxon>
        <taxon>Gamaleyavirus</taxon>
        <taxon>Gamaleyavirus APEC5</taxon>
    </lineage>
</organism>
<dbReference type="Proteomes" id="UP000027383">
    <property type="component" value="Segment"/>
</dbReference>
<evidence type="ECO:0000313" key="1">
    <source>
        <dbReference type="EMBL" id="AGV99334.1"/>
    </source>
</evidence>
<dbReference type="OrthoDB" id="38952at10239"/>
<evidence type="ECO:0000313" key="2">
    <source>
        <dbReference type="Proteomes" id="UP000027383"/>
    </source>
</evidence>
<keyword evidence="2" id="KW-1185">Reference proteome</keyword>
<accession>A0A067Y190</accession>
<name>A0A067Y190_9CAUD</name>
<dbReference type="KEGG" id="vg:20283829"/>
<proteinExistence type="predicted"/>
<dbReference type="RefSeq" id="YP_009055560.1">
    <property type="nucleotide sequence ID" value="NC_024786.1"/>
</dbReference>
<protein>
    <submittedName>
        <fullName evidence="1">Uncharacterized protein</fullName>
    </submittedName>
</protein>
<dbReference type="EMBL" id="KF192075">
    <property type="protein sequence ID" value="AGV99334.1"/>
    <property type="molecule type" value="Genomic_DNA"/>
</dbReference>